<organism evidence="8 9">
    <name type="scientific">Phyllachora maydis</name>
    <dbReference type="NCBI Taxonomy" id="1825666"/>
    <lineage>
        <taxon>Eukaryota</taxon>
        <taxon>Fungi</taxon>
        <taxon>Dikarya</taxon>
        <taxon>Ascomycota</taxon>
        <taxon>Pezizomycotina</taxon>
        <taxon>Sordariomycetes</taxon>
        <taxon>Sordariomycetidae</taxon>
        <taxon>Phyllachorales</taxon>
        <taxon>Phyllachoraceae</taxon>
        <taxon>Phyllachora</taxon>
    </lineage>
</organism>
<dbReference type="PROSITE" id="PS50294">
    <property type="entry name" value="WD_REPEATS_REGION"/>
    <property type="match status" value="1"/>
</dbReference>
<feature type="compositionally biased region" description="Low complexity" evidence="7">
    <location>
        <begin position="1393"/>
        <end position="1403"/>
    </location>
</feature>
<sequence>MYSLGNQGKIMRKLLGKAAIEPSHDPSGSGPASSATTFRSSVAQNVTYHAGAPVSCLDKSPDGRAVVLGGRHVLKTVVLDGLAVHEGVDLRALIKARGANKTRTSSSSSGGGGSRSAVSPVADQLAIKDVKWSGARGDTIFTACGGGKIFAYDLARAGADEVLEFVQMREDSRQINALDINPHRGTYLLSGSQDGMVRCFDIRAPAPTMAMTTTTTTAAAAAAVGGLATFRQVVAPFRCNADGVRHVKWSPTDGFVFACGTDQGVVFKWDIRKAAAPVLRIDAHMNDKMVSALDWHPDGEHLMSAGSDGRCYVWDMTADKRQKAKWAISTPAPVAALAWRPGTWSASAQARRAAQVAVSYDETTQKRLGVAAVHVWDLARPTMPYKEVVQRFDLSPRALLWRDQDRLWTAGEDHLFSQCDVAFAPQVMYRQAVSTLAFSPQGDLVALLDARSPPPPPRLHIVHAETSGHNVRGSDSEDDVGSFLGPRRLAGHGGRGGGRGRGGADARKKRPSTRPVQLATSSTRPFGSGFASSRSRSSMDETVVLSLEQSLKLTGTYRPQQCMAIGHAPAASRVDVYQYLSSHYLESIFAQLPSRPGGPPLVDRVAAMMEHCAQAAQAVNAFRLAQTWRVLAMAADLLLRRRAQYHLEYRIDRVRDHSAALARMPGIDLPPPGDRARDGDAEETPRKRPPPLPPSSPSSTAPSQPVSMLRSLLSEEMDSTSNVPTPVARPVGDHGRLEYALTPIDEAESFTLPPAPLSIVSQDDSEQSLGRAGEDHHVHVTDALARAVDVPLPVTRHGSPDSETQQRPAASATTTDSLESPQTRLPEHADTDVSPSPADPRHDAAPGHPGTLPDRDQDPTPSVIETDYLPWPDDPPYPYPVHASAFAPSSPHSPLQPYELIARALAFETRTSALTASALVLILAPLVPPSVIDPVFAAAVLRQQHARLTGQRLFVEAALLRKLLCARPYATGGHGHGWPAAALATYVDPAAMQAAVLCPRCRRRPPELDRQAAAASSHWRCGRCGFVPGACAVCAGREVASGDGAGGALLSTWWLCPGCGHGGHASCMAGWHAALDTEAEAEAESEGGDGCCPLDGCGHACLPGPWREKEMAARTGEMARAVREAERVAAAARRPWGQQHEGGAGAAVRADGGNVVAPSRAVESVREVLAGSAIGAGNATPVGAGGQQRIAALRLGLGSSPGRGGHREDGREREGRKSVKFAGAEGKSSPIWLLYQRTRMLSQELRNVAHAKLQTLVKGQAKDCRVSFSVKSQGAERKQSRRPERIHADSKERPFAIFEFRYRLRGGLVKEGMIPPPSPPPEAARATSDEVETMAPPTPQERVRNMTEEQLREFALQQLLRRDADPAPTAKLEAPGEAESKRGVKREASSMDAAPVAAAAAPPFRHKERRLASGTTEIDLTEDD</sequence>
<evidence type="ECO:0000256" key="2">
    <source>
        <dbReference type="ARBA" id="ARBA00022723"/>
    </source>
</evidence>
<reference evidence="8" key="1">
    <citation type="journal article" date="2023" name="Mol. Plant Microbe Interact.">
        <title>Elucidating the Obligate Nature and Biological Capacity of an Invasive Fungal Corn Pathogen.</title>
        <authorList>
            <person name="MacCready J.S."/>
            <person name="Roggenkamp E.M."/>
            <person name="Gdanetz K."/>
            <person name="Chilvers M.I."/>
        </authorList>
    </citation>
    <scope>NUCLEOTIDE SEQUENCE</scope>
    <source>
        <strain evidence="8">PM02</strain>
    </source>
</reference>
<dbReference type="PANTHER" id="PTHR46200">
    <property type="entry name" value="GATOR COMPLEX PROTEIN WDR24"/>
    <property type="match status" value="1"/>
</dbReference>
<dbReference type="GO" id="GO:0005774">
    <property type="term" value="C:vacuolar membrane"/>
    <property type="evidence" value="ECO:0007669"/>
    <property type="project" value="TreeGrafter"/>
</dbReference>
<feature type="compositionally biased region" description="Basic and acidic residues" evidence="7">
    <location>
        <begin position="1378"/>
        <end position="1389"/>
    </location>
</feature>
<dbReference type="InterPro" id="IPR001680">
    <property type="entry name" value="WD40_rpt"/>
</dbReference>
<feature type="region of interest" description="Disordered" evidence="7">
    <location>
        <begin position="1311"/>
        <end position="1338"/>
    </location>
</feature>
<evidence type="ECO:0000256" key="7">
    <source>
        <dbReference type="SAM" id="MobiDB-lite"/>
    </source>
</evidence>
<dbReference type="InterPro" id="IPR037590">
    <property type="entry name" value="WDR24"/>
</dbReference>
<dbReference type="InterPro" id="IPR019775">
    <property type="entry name" value="WD40_repeat_CS"/>
</dbReference>
<dbReference type="Proteomes" id="UP001217918">
    <property type="component" value="Unassembled WGS sequence"/>
</dbReference>
<evidence type="ECO:0000256" key="3">
    <source>
        <dbReference type="ARBA" id="ARBA00022737"/>
    </source>
</evidence>
<feature type="compositionally biased region" description="Basic and acidic residues" evidence="7">
    <location>
        <begin position="674"/>
        <end position="686"/>
    </location>
</feature>
<dbReference type="GO" id="GO:1904263">
    <property type="term" value="P:positive regulation of TORC1 signaling"/>
    <property type="evidence" value="ECO:0007669"/>
    <property type="project" value="TreeGrafter"/>
</dbReference>
<keyword evidence="2" id="KW-0479">Metal-binding</keyword>
<feature type="compositionally biased region" description="Polar residues" evidence="7">
    <location>
        <begin position="514"/>
        <end position="525"/>
    </location>
</feature>
<evidence type="ECO:0000256" key="4">
    <source>
        <dbReference type="ARBA" id="ARBA00022771"/>
    </source>
</evidence>
<evidence type="ECO:0000256" key="6">
    <source>
        <dbReference type="PROSITE-ProRule" id="PRU00221"/>
    </source>
</evidence>
<evidence type="ECO:0000313" key="8">
    <source>
        <dbReference type="EMBL" id="KAK2074140.1"/>
    </source>
</evidence>
<dbReference type="GO" id="GO:0061700">
    <property type="term" value="C:GATOR2 complex"/>
    <property type="evidence" value="ECO:0007669"/>
    <property type="project" value="TreeGrafter"/>
</dbReference>
<feature type="repeat" description="WD" evidence="6">
    <location>
        <begin position="168"/>
        <end position="210"/>
    </location>
</feature>
<keyword evidence="5" id="KW-0862">Zinc</keyword>
<dbReference type="PANTHER" id="PTHR46200:SF1">
    <property type="entry name" value="GATOR COMPLEX PROTEIN WDR24"/>
    <property type="match status" value="1"/>
</dbReference>
<protein>
    <submittedName>
        <fullName evidence="8">Uncharacterized protein</fullName>
    </submittedName>
</protein>
<accession>A0AAD9IBB3</accession>
<evidence type="ECO:0000256" key="5">
    <source>
        <dbReference type="ARBA" id="ARBA00022833"/>
    </source>
</evidence>
<proteinExistence type="predicted"/>
<feature type="region of interest" description="Disordered" evidence="7">
    <location>
        <begin position="1196"/>
        <end position="1222"/>
    </location>
</feature>
<feature type="region of interest" description="Disordered" evidence="7">
    <location>
        <begin position="1269"/>
        <end position="1290"/>
    </location>
</feature>
<feature type="compositionally biased region" description="Basic and acidic residues" evidence="7">
    <location>
        <begin position="1205"/>
        <end position="1217"/>
    </location>
</feature>
<name>A0AAD9IBB3_9PEZI</name>
<dbReference type="SMART" id="SM00320">
    <property type="entry name" value="WD40"/>
    <property type="match status" value="4"/>
</dbReference>
<feature type="region of interest" description="Disordered" evidence="7">
    <location>
        <begin position="468"/>
        <end position="534"/>
    </location>
</feature>
<keyword evidence="4" id="KW-0863">Zinc-finger</keyword>
<feature type="compositionally biased region" description="Basic and acidic residues" evidence="7">
    <location>
        <begin position="1274"/>
        <end position="1290"/>
    </location>
</feature>
<feature type="compositionally biased region" description="Low complexity" evidence="7">
    <location>
        <begin position="697"/>
        <end position="707"/>
    </location>
</feature>
<keyword evidence="3" id="KW-0677">Repeat</keyword>
<dbReference type="GO" id="GO:0008270">
    <property type="term" value="F:zinc ion binding"/>
    <property type="evidence" value="ECO:0007669"/>
    <property type="project" value="UniProtKB-KW"/>
</dbReference>
<evidence type="ECO:0000313" key="9">
    <source>
        <dbReference type="Proteomes" id="UP001217918"/>
    </source>
</evidence>
<gene>
    <name evidence="8" type="ORF">P8C59_008370</name>
</gene>
<evidence type="ECO:0000256" key="1">
    <source>
        <dbReference type="ARBA" id="ARBA00022574"/>
    </source>
</evidence>
<keyword evidence="9" id="KW-1185">Reference proteome</keyword>
<dbReference type="InterPro" id="IPR015943">
    <property type="entry name" value="WD40/YVTN_repeat-like_dom_sf"/>
</dbReference>
<feature type="region of interest" description="Disordered" evidence="7">
    <location>
        <begin position="1362"/>
        <end position="1424"/>
    </location>
</feature>
<dbReference type="PROSITE" id="PS00678">
    <property type="entry name" value="WD_REPEATS_1"/>
    <property type="match status" value="1"/>
</dbReference>
<dbReference type="Gene3D" id="2.130.10.10">
    <property type="entry name" value="YVTN repeat-like/Quinoprotein amine dehydrogenase"/>
    <property type="match status" value="2"/>
</dbReference>
<feature type="region of interest" description="Disordered" evidence="7">
    <location>
        <begin position="662"/>
        <end position="707"/>
    </location>
</feature>
<comment type="caution">
    <text evidence="8">The sequence shown here is derived from an EMBL/GenBank/DDBJ whole genome shotgun (WGS) entry which is preliminary data.</text>
</comment>
<feature type="repeat" description="WD" evidence="6">
    <location>
        <begin position="283"/>
        <end position="324"/>
    </location>
</feature>
<feature type="region of interest" description="Disordered" evidence="7">
    <location>
        <begin position="791"/>
        <end position="871"/>
    </location>
</feature>
<dbReference type="EMBL" id="JAQQPM010000007">
    <property type="protein sequence ID" value="KAK2074140.1"/>
    <property type="molecule type" value="Genomic_DNA"/>
</dbReference>
<dbReference type="SUPFAM" id="SSF50978">
    <property type="entry name" value="WD40 repeat-like"/>
    <property type="match status" value="1"/>
</dbReference>
<dbReference type="InterPro" id="IPR036322">
    <property type="entry name" value="WD40_repeat_dom_sf"/>
</dbReference>
<feature type="region of interest" description="Disordered" evidence="7">
    <location>
        <begin position="99"/>
        <end position="118"/>
    </location>
</feature>
<feature type="compositionally biased region" description="Polar residues" evidence="7">
    <location>
        <begin position="801"/>
        <end position="823"/>
    </location>
</feature>
<feature type="compositionally biased region" description="Gly residues" evidence="7">
    <location>
        <begin position="491"/>
        <end position="503"/>
    </location>
</feature>
<dbReference type="GO" id="GO:0005829">
    <property type="term" value="C:cytosol"/>
    <property type="evidence" value="ECO:0007669"/>
    <property type="project" value="TreeGrafter"/>
</dbReference>
<dbReference type="Pfam" id="PF00400">
    <property type="entry name" value="WD40"/>
    <property type="match status" value="2"/>
</dbReference>
<dbReference type="GO" id="GO:0016239">
    <property type="term" value="P:positive regulation of macroautophagy"/>
    <property type="evidence" value="ECO:0007669"/>
    <property type="project" value="TreeGrafter"/>
</dbReference>
<dbReference type="PROSITE" id="PS50082">
    <property type="entry name" value="WD_REPEATS_2"/>
    <property type="match status" value="2"/>
</dbReference>
<keyword evidence="1 6" id="KW-0853">WD repeat</keyword>